<accession>A0A1F5A376</accession>
<evidence type="ECO:0000259" key="1">
    <source>
        <dbReference type="Pfam" id="PF01170"/>
    </source>
</evidence>
<dbReference type="CDD" id="cd02440">
    <property type="entry name" value="AdoMet_MTases"/>
    <property type="match status" value="1"/>
</dbReference>
<dbReference type="Pfam" id="PF01170">
    <property type="entry name" value="UPF0020"/>
    <property type="match status" value="1"/>
</dbReference>
<evidence type="ECO:0000313" key="3">
    <source>
        <dbReference type="Proteomes" id="UP000178579"/>
    </source>
</evidence>
<dbReference type="Proteomes" id="UP000178579">
    <property type="component" value="Unassembled WGS sequence"/>
</dbReference>
<dbReference type="GO" id="GO:0030488">
    <property type="term" value="P:tRNA methylation"/>
    <property type="evidence" value="ECO:0007669"/>
    <property type="project" value="TreeGrafter"/>
</dbReference>
<proteinExistence type="predicted"/>
<dbReference type="InterPro" id="IPR002052">
    <property type="entry name" value="DNA_methylase_N6_adenine_CS"/>
</dbReference>
<gene>
    <name evidence="2" type="ORF">A2576_01605</name>
</gene>
<dbReference type="PROSITE" id="PS00092">
    <property type="entry name" value="N6_MTASE"/>
    <property type="match status" value="1"/>
</dbReference>
<dbReference type="PANTHER" id="PTHR14911">
    <property type="entry name" value="THUMP DOMAIN-CONTAINING"/>
    <property type="match status" value="1"/>
</dbReference>
<dbReference type="InterPro" id="IPR000241">
    <property type="entry name" value="RlmKL-like_Mtase"/>
</dbReference>
<sequence>MKGIYFSTYIAGGGELVEKFLRQDTGAGVLKLLDGLIVYEAQKTPDEIRQLKYFNNSYKKLAVLNCRNFDEFVRKVTGYLRSNGKQVWDELRHISRSKLTYRIMLYDRNHPAHVEKQLLTAMEKWISNRELVDRTSPEVEISGFYRSEGIGYLGLKLNKHPESKEIFHAGELRPEVAEILVRLADLTDDEIILDAFAGYGAIAAAAQGRGKFRQMWSMDTDPEKIRLLRKRFGKDKRIIIRQSDATNLTDLEKGTVDKIITDPPWGNFDRGINISRLYPGMMKEFVRVLADGGKMVILTAARDVLEGAAATTGQLEIEMRRDVLISGRKASIYLVK</sequence>
<reference evidence="2 3" key="1">
    <citation type="journal article" date="2016" name="Nat. Commun.">
        <title>Thousands of microbial genomes shed light on interconnected biogeochemical processes in an aquifer system.</title>
        <authorList>
            <person name="Anantharaman K."/>
            <person name="Brown C.T."/>
            <person name="Hug L.A."/>
            <person name="Sharon I."/>
            <person name="Castelle C.J."/>
            <person name="Probst A.J."/>
            <person name="Thomas B.C."/>
            <person name="Singh A."/>
            <person name="Wilkins M.J."/>
            <person name="Karaoz U."/>
            <person name="Brodie E.L."/>
            <person name="Williams K.H."/>
            <person name="Hubbard S.S."/>
            <person name="Banfield J.F."/>
        </authorList>
    </citation>
    <scope>NUCLEOTIDE SEQUENCE [LARGE SCALE GENOMIC DNA]</scope>
</reference>
<dbReference type="GO" id="GO:0016423">
    <property type="term" value="F:tRNA (guanine) methyltransferase activity"/>
    <property type="evidence" value="ECO:0007669"/>
    <property type="project" value="TreeGrafter"/>
</dbReference>
<dbReference type="AlphaFoldDB" id="A0A1F5A376"/>
<evidence type="ECO:0000313" key="2">
    <source>
        <dbReference type="EMBL" id="OGD12297.1"/>
    </source>
</evidence>
<dbReference type="Gene3D" id="3.40.50.150">
    <property type="entry name" value="Vaccinia Virus protein VP39"/>
    <property type="match status" value="1"/>
</dbReference>
<dbReference type="GO" id="GO:0003676">
    <property type="term" value="F:nucleic acid binding"/>
    <property type="evidence" value="ECO:0007669"/>
    <property type="project" value="InterPro"/>
</dbReference>
<dbReference type="InterPro" id="IPR029063">
    <property type="entry name" value="SAM-dependent_MTases_sf"/>
</dbReference>
<feature type="domain" description="Ribosomal RNA large subunit methyltransferase K/L-like methyltransferase" evidence="1">
    <location>
        <begin position="163"/>
        <end position="314"/>
    </location>
</feature>
<dbReference type="PANTHER" id="PTHR14911:SF13">
    <property type="entry name" value="TRNA (GUANINE(6)-N2)-METHYLTRANSFERASE THUMP3"/>
    <property type="match status" value="1"/>
</dbReference>
<dbReference type="SUPFAM" id="SSF53335">
    <property type="entry name" value="S-adenosyl-L-methionine-dependent methyltransferases"/>
    <property type="match status" value="1"/>
</dbReference>
<dbReference type="EMBL" id="MEXV01000022">
    <property type="protein sequence ID" value="OGD12297.1"/>
    <property type="molecule type" value="Genomic_DNA"/>
</dbReference>
<name>A0A1F5A376_9BACT</name>
<organism evidence="2 3">
    <name type="scientific">Candidatus Amesbacteria bacterium RIFOXYD1_FULL_47_9</name>
    <dbReference type="NCBI Taxonomy" id="1797267"/>
    <lineage>
        <taxon>Bacteria</taxon>
        <taxon>Candidatus Amesiibacteriota</taxon>
    </lineage>
</organism>
<comment type="caution">
    <text evidence="2">The sequence shown here is derived from an EMBL/GenBank/DDBJ whole genome shotgun (WGS) entry which is preliminary data.</text>
</comment>
<protein>
    <recommendedName>
        <fullName evidence="1">Ribosomal RNA large subunit methyltransferase K/L-like methyltransferase domain-containing protein</fullName>
    </recommendedName>
</protein>